<evidence type="ECO:0000256" key="1">
    <source>
        <dbReference type="SAM" id="MobiDB-lite"/>
    </source>
</evidence>
<keyword evidence="3" id="KW-1185">Reference proteome</keyword>
<evidence type="ECO:0000313" key="3">
    <source>
        <dbReference type="Proteomes" id="UP000004508"/>
    </source>
</evidence>
<protein>
    <submittedName>
        <fullName evidence="2">Uncharacterized protein</fullName>
    </submittedName>
</protein>
<sequence>MPSFRRCFNTSIPSVPQYEARRRHVCLRHQLRYLSMPVPEETRPPRTKTAAQQDYRWVKRKDPKVGMTPSH</sequence>
<dbReference type="EMBL" id="ADVG01000004">
    <property type="protein sequence ID" value="EFH80968.1"/>
    <property type="molecule type" value="Genomic_DNA"/>
</dbReference>
<dbReference type="InParanoid" id="D6U2K4"/>
<proteinExistence type="predicted"/>
<accession>D6U2K4</accession>
<evidence type="ECO:0000313" key="2">
    <source>
        <dbReference type="EMBL" id="EFH80968.1"/>
    </source>
</evidence>
<dbReference type="Proteomes" id="UP000004508">
    <property type="component" value="Unassembled WGS sequence"/>
</dbReference>
<dbReference type="AlphaFoldDB" id="D6U2K4"/>
<reference evidence="2 3" key="1">
    <citation type="journal article" date="2011" name="Stand. Genomic Sci.">
        <title>Non-contiguous finished genome sequence and contextual data of the filamentous soil bacterium Ktedonobacter racemifer type strain (SOSP1-21).</title>
        <authorList>
            <person name="Chang Y.J."/>
            <person name="Land M."/>
            <person name="Hauser L."/>
            <person name="Chertkov O."/>
            <person name="Del Rio T.G."/>
            <person name="Nolan M."/>
            <person name="Copeland A."/>
            <person name="Tice H."/>
            <person name="Cheng J.F."/>
            <person name="Lucas S."/>
            <person name="Han C."/>
            <person name="Goodwin L."/>
            <person name="Pitluck S."/>
            <person name="Ivanova N."/>
            <person name="Ovchinikova G."/>
            <person name="Pati A."/>
            <person name="Chen A."/>
            <person name="Palaniappan K."/>
            <person name="Mavromatis K."/>
            <person name="Liolios K."/>
            <person name="Brettin T."/>
            <person name="Fiebig A."/>
            <person name="Rohde M."/>
            <person name="Abt B."/>
            <person name="Goker M."/>
            <person name="Detter J.C."/>
            <person name="Woyke T."/>
            <person name="Bristow J."/>
            <person name="Eisen J.A."/>
            <person name="Markowitz V."/>
            <person name="Hugenholtz P."/>
            <person name="Kyrpides N.C."/>
            <person name="Klenk H.P."/>
            <person name="Lapidus A."/>
        </authorList>
    </citation>
    <scope>NUCLEOTIDE SEQUENCE [LARGE SCALE GENOMIC DNA]</scope>
    <source>
        <strain evidence="3">DSM 44963</strain>
    </source>
</reference>
<gene>
    <name evidence="2" type="ORF">Krac_1613</name>
</gene>
<comment type="caution">
    <text evidence="2">The sequence shown here is derived from an EMBL/GenBank/DDBJ whole genome shotgun (WGS) entry which is preliminary data.</text>
</comment>
<organism evidence="2 3">
    <name type="scientific">Ktedonobacter racemifer DSM 44963</name>
    <dbReference type="NCBI Taxonomy" id="485913"/>
    <lineage>
        <taxon>Bacteria</taxon>
        <taxon>Bacillati</taxon>
        <taxon>Chloroflexota</taxon>
        <taxon>Ktedonobacteria</taxon>
        <taxon>Ktedonobacterales</taxon>
        <taxon>Ktedonobacteraceae</taxon>
        <taxon>Ktedonobacter</taxon>
    </lineage>
</organism>
<name>D6U2K4_KTERA</name>
<feature type="region of interest" description="Disordered" evidence="1">
    <location>
        <begin position="38"/>
        <end position="71"/>
    </location>
</feature>